<dbReference type="AlphaFoldDB" id="X1UV59"/>
<accession>X1UV59</accession>
<organism evidence="1">
    <name type="scientific">marine sediment metagenome</name>
    <dbReference type="NCBI Taxonomy" id="412755"/>
    <lineage>
        <taxon>unclassified sequences</taxon>
        <taxon>metagenomes</taxon>
        <taxon>ecological metagenomes</taxon>
    </lineage>
</organism>
<reference evidence="1" key="1">
    <citation type="journal article" date="2014" name="Front. Microbiol.">
        <title>High frequency of phylogenetically diverse reductive dehalogenase-homologous genes in deep subseafloor sedimentary metagenomes.</title>
        <authorList>
            <person name="Kawai M."/>
            <person name="Futagami T."/>
            <person name="Toyoda A."/>
            <person name="Takaki Y."/>
            <person name="Nishi S."/>
            <person name="Hori S."/>
            <person name="Arai W."/>
            <person name="Tsubouchi T."/>
            <person name="Morono Y."/>
            <person name="Uchiyama I."/>
            <person name="Ito T."/>
            <person name="Fujiyama A."/>
            <person name="Inagaki F."/>
            <person name="Takami H."/>
        </authorList>
    </citation>
    <scope>NUCLEOTIDE SEQUENCE</scope>
    <source>
        <strain evidence="1">Expedition CK06-06</strain>
    </source>
</reference>
<feature type="non-terminal residue" evidence="1">
    <location>
        <position position="1"/>
    </location>
</feature>
<dbReference type="EMBL" id="BARW01020833">
    <property type="protein sequence ID" value="GAI96254.1"/>
    <property type="molecule type" value="Genomic_DNA"/>
</dbReference>
<evidence type="ECO:0000313" key="1">
    <source>
        <dbReference type="EMBL" id="GAI96254.1"/>
    </source>
</evidence>
<name>X1UV59_9ZZZZ</name>
<proteinExistence type="predicted"/>
<protein>
    <submittedName>
        <fullName evidence="1">Uncharacterized protein</fullName>
    </submittedName>
</protein>
<gene>
    <name evidence="1" type="ORF">S12H4_35119</name>
</gene>
<comment type="caution">
    <text evidence="1">The sequence shown here is derived from an EMBL/GenBank/DDBJ whole genome shotgun (WGS) entry which is preliminary data.</text>
</comment>
<sequence length="32" mass="3366">CIDKAFSHSLFGKAINAEPSAGRLKGVENYAA</sequence>